<gene>
    <name evidence="2" type="ORF">CTEN210_08750</name>
</gene>
<keyword evidence="3" id="KW-1185">Reference proteome</keyword>
<evidence type="ECO:0000256" key="1">
    <source>
        <dbReference type="SAM" id="MobiDB-lite"/>
    </source>
</evidence>
<dbReference type="Proteomes" id="UP001054902">
    <property type="component" value="Unassembled WGS sequence"/>
</dbReference>
<proteinExistence type="predicted"/>
<feature type="compositionally biased region" description="Basic and acidic residues" evidence="1">
    <location>
        <begin position="390"/>
        <end position="400"/>
    </location>
</feature>
<comment type="caution">
    <text evidence="2">The sequence shown here is derived from an EMBL/GenBank/DDBJ whole genome shotgun (WGS) entry which is preliminary data.</text>
</comment>
<feature type="region of interest" description="Disordered" evidence="1">
    <location>
        <begin position="64"/>
        <end position="93"/>
    </location>
</feature>
<feature type="compositionally biased region" description="Polar residues" evidence="1">
    <location>
        <begin position="300"/>
        <end position="320"/>
    </location>
</feature>
<protein>
    <recommendedName>
        <fullName evidence="4">Proline-rich protein PRCC</fullName>
    </recommendedName>
</protein>
<feature type="compositionally biased region" description="Basic and acidic residues" evidence="1">
    <location>
        <begin position="32"/>
        <end position="43"/>
    </location>
</feature>
<feature type="compositionally biased region" description="Polar residues" evidence="1">
    <location>
        <begin position="245"/>
        <end position="269"/>
    </location>
</feature>
<accession>A0AAD3CX88</accession>
<feature type="region of interest" description="Disordered" evidence="1">
    <location>
        <begin position="1"/>
        <end position="49"/>
    </location>
</feature>
<feature type="region of interest" description="Disordered" evidence="1">
    <location>
        <begin position="376"/>
        <end position="400"/>
    </location>
</feature>
<dbReference type="EMBL" id="BLLK01000045">
    <property type="protein sequence ID" value="GFH52274.1"/>
    <property type="molecule type" value="Genomic_DNA"/>
</dbReference>
<dbReference type="AlphaFoldDB" id="A0AAD3CX88"/>
<organism evidence="2 3">
    <name type="scientific">Chaetoceros tenuissimus</name>
    <dbReference type="NCBI Taxonomy" id="426638"/>
    <lineage>
        <taxon>Eukaryota</taxon>
        <taxon>Sar</taxon>
        <taxon>Stramenopiles</taxon>
        <taxon>Ochrophyta</taxon>
        <taxon>Bacillariophyta</taxon>
        <taxon>Coscinodiscophyceae</taxon>
        <taxon>Chaetocerotophycidae</taxon>
        <taxon>Chaetocerotales</taxon>
        <taxon>Chaetocerotaceae</taxon>
        <taxon>Chaetoceros</taxon>
    </lineage>
</organism>
<feature type="compositionally biased region" description="Low complexity" evidence="1">
    <location>
        <begin position="18"/>
        <end position="29"/>
    </location>
</feature>
<sequence>MDLLGGYGSDDDSDDSSVSDSPKVPVKSDAINSKRQESKEVQVSKKGKKLLRLNAVLPPEILDRLTKGAASDTDSDDDGDENPTLKKREGKKTIKKKDITIGLGSSSAADNELNSLLTDLSGFTPSAVVKKEEEKEEKLGMAFMTVSTSVSRKKRNAPSDVVDIHTIHQSLNTNNKASKKIVVEDVDSDSGDETPFQNTSLRQAEEKDKAEPLFPSKPSNPIRRTVPRPPSGLSASMKRPINATPMPSNYNSSLISSAASEETNRAQQNEQEEVRPPQKKRSKKEIEKALRAGNLDLVNEYTQKIDSISSNTPNEQQILASSGVSEGGSSFGTSGLERYIPSEGASIKQGGLSGKMKGKHQIHALVSSAAKYEAEQRRMNAMGTNKGKSSRADAKKKYGW</sequence>
<feature type="region of interest" description="Disordered" evidence="1">
    <location>
        <begin position="184"/>
        <end position="339"/>
    </location>
</feature>
<evidence type="ECO:0008006" key="4">
    <source>
        <dbReference type="Google" id="ProtNLM"/>
    </source>
</evidence>
<name>A0AAD3CX88_9STRA</name>
<reference evidence="2 3" key="1">
    <citation type="journal article" date="2021" name="Sci. Rep.">
        <title>The genome of the diatom Chaetoceros tenuissimus carries an ancient integrated fragment of an extant virus.</title>
        <authorList>
            <person name="Hongo Y."/>
            <person name="Kimura K."/>
            <person name="Takaki Y."/>
            <person name="Yoshida Y."/>
            <person name="Baba S."/>
            <person name="Kobayashi G."/>
            <person name="Nagasaki K."/>
            <person name="Hano T."/>
            <person name="Tomaru Y."/>
        </authorList>
    </citation>
    <scope>NUCLEOTIDE SEQUENCE [LARGE SCALE GENOMIC DNA]</scope>
    <source>
        <strain evidence="2 3">NIES-3715</strain>
    </source>
</reference>
<evidence type="ECO:0000313" key="3">
    <source>
        <dbReference type="Proteomes" id="UP001054902"/>
    </source>
</evidence>
<evidence type="ECO:0000313" key="2">
    <source>
        <dbReference type="EMBL" id="GFH52274.1"/>
    </source>
</evidence>